<evidence type="ECO:0008006" key="3">
    <source>
        <dbReference type="Google" id="ProtNLM"/>
    </source>
</evidence>
<dbReference type="AlphaFoldDB" id="A0A4R6QRW5"/>
<dbReference type="InParanoid" id="A0A4R6QRW5"/>
<proteinExistence type="predicted"/>
<sequence length="270" mass="30590">MKTVFQRLELAARLRSLKLAPPNEPIDGARVATWANAELIRLWRKPPTDANPSLLALMPMLYPPLMSRADLLFLGFNPAFSEKFIQSSNEKVKNAGALKISDFKWPAGIKSKRRLVKFEIHAKQHYTQYFGSLARFAEAIEPGSSWEHIDLFAMRNSTQANLVRPWSRSAREFNGMPEFLLRQLKISLEMICMLKPRRVVVINATASAIIEQALQLTSPDGGRSHRWHLIPDLPIFLGGMLSGQAAMDRYSSQRLKLDVLATQLSQEMPH</sequence>
<reference evidence="1 2" key="1">
    <citation type="submission" date="2019-03" db="EMBL/GenBank/DDBJ databases">
        <title>Genomic Encyclopedia of Type Strains, Phase IV (KMG-IV): sequencing the most valuable type-strain genomes for metagenomic binning, comparative biology and taxonomic classification.</title>
        <authorList>
            <person name="Goeker M."/>
        </authorList>
    </citation>
    <scope>NUCLEOTIDE SEQUENCE [LARGE SCALE GENOMIC DNA]</scope>
    <source>
        <strain evidence="1 2">DSM 16998</strain>
    </source>
</reference>
<gene>
    <name evidence="1" type="ORF">DES47_10198</name>
</gene>
<protein>
    <recommendedName>
        <fullName evidence="3">Uracil DNA glycosylase superfamily protein</fullName>
    </recommendedName>
</protein>
<comment type="caution">
    <text evidence="1">The sequence shown here is derived from an EMBL/GenBank/DDBJ whole genome shotgun (WGS) entry which is preliminary data.</text>
</comment>
<dbReference type="RefSeq" id="WP_133698715.1">
    <property type="nucleotide sequence ID" value="NZ_SNXS01000001.1"/>
</dbReference>
<dbReference type="Proteomes" id="UP000295361">
    <property type="component" value="Unassembled WGS sequence"/>
</dbReference>
<accession>A0A4R6QRW5</accession>
<dbReference type="EMBL" id="SNXS01000001">
    <property type="protein sequence ID" value="TDP74051.1"/>
    <property type="molecule type" value="Genomic_DNA"/>
</dbReference>
<dbReference type="OrthoDB" id="950327at2"/>
<evidence type="ECO:0000313" key="2">
    <source>
        <dbReference type="Proteomes" id="UP000295361"/>
    </source>
</evidence>
<keyword evidence="2" id="KW-1185">Reference proteome</keyword>
<organism evidence="1 2">
    <name type="scientific">Roseateles toxinivorans</name>
    <dbReference type="NCBI Taxonomy" id="270368"/>
    <lineage>
        <taxon>Bacteria</taxon>
        <taxon>Pseudomonadati</taxon>
        <taxon>Pseudomonadota</taxon>
        <taxon>Betaproteobacteria</taxon>
        <taxon>Burkholderiales</taxon>
        <taxon>Sphaerotilaceae</taxon>
        <taxon>Roseateles</taxon>
    </lineage>
</organism>
<name>A0A4R6QRW5_9BURK</name>
<evidence type="ECO:0000313" key="1">
    <source>
        <dbReference type="EMBL" id="TDP74051.1"/>
    </source>
</evidence>